<organism evidence="6 7">
    <name type="scientific">Microvenator marinus</name>
    <dbReference type="NCBI Taxonomy" id="2600177"/>
    <lineage>
        <taxon>Bacteria</taxon>
        <taxon>Deltaproteobacteria</taxon>
        <taxon>Bradymonadales</taxon>
        <taxon>Microvenatoraceae</taxon>
        <taxon>Microvenator</taxon>
    </lineage>
</organism>
<dbReference type="EMBL" id="CP042467">
    <property type="protein sequence ID" value="QED29048.1"/>
    <property type="molecule type" value="Genomic_DNA"/>
</dbReference>
<feature type="zinc finger region" description="dksA C4-type" evidence="4">
    <location>
        <begin position="87"/>
        <end position="111"/>
    </location>
</feature>
<evidence type="ECO:0000256" key="3">
    <source>
        <dbReference type="ARBA" id="ARBA00022833"/>
    </source>
</evidence>
<dbReference type="Proteomes" id="UP000321595">
    <property type="component" value="Chromosome"/>
</dbReference>
<evidence type="ECO:0000313" key="6">
    <source>
        <dbReference type="EMBL" id="QED29048.1"/>
    </source>
</evidence>
<evidence type="ECO:0000256" key="1">
    <source>
        <dbReference type="ARBA" id="ARBA00022723"/>
    </source>
</evidence>
<dbReference type="InterPro" id="IPR037187">
    <property type="entry name" value="DnaK_N"/>
</dbReference>
<accession>A0A5B8XVU5</accession>
<evidence type="ECO:0000259" key="5">
    <source>
        <dbReference type="Pfam" id="PF01258"/>
    </source>
</evidence>
<dbReference type="Gene3D" id="1.20.120.910">
    <property type="entry name" value="DksA, coiled-coil domain"/>
    <property type="match status" value="1"/>
</dbReference>
<dbReference type="PROSITE" id="PS51128">
    <property type="entry name" value="ZF_DKSA_2"/>
    <property type="match status" value="1"/>
</dbReference>
<protein>
    <submittedName>
        <fullName evidence="6">TraR/DksA family transcriptional regulator</fullName>
    </submittedName>
</protein>
<proteinExistence type="predicted"/>
<evidence type="ECO:0000313" key="7">
    <source>
        <dbReference type="Proteomes" id="UP000321595"/>
    </source>
</evidence>
<dbReference type="KEGG" id="bbae:FRD01_17745"/>
<keyword evidence="1" id="KW-0479">Metal-binding</keyword>
<reference evidence="6 7" key="1">
    <citation type="submission" date="2019-08" db="EMBL/GenBank/DDBJ databases">
        <authorList>
            <person name="Liang Q."/>
        </authorList>
    </citation>
    <scope>NUCLEOTIDE SEQUENCE [LARGE SCALE GENOMIC DNA]</scope>
    <source>
        <strain evidence="6 7">V1718</strain>
    </source>
</reference>
<evidence type="ECO:0000256" key="2">
    <source>
        <dbReference type="ARBA" id="ARBA00022771"/>
    </source>
</evidence>
<feature type="domain" description="Zinc finger DksA/TraR C4-type" evidence="5">
    <location>
        <begin position="82"/>
        <end position="117"/>
    </location>
</feature>
<dbReference type="InterPro" id="IPR000962">
    <property type="entry name" value="Znf_DskA_TraR"/>
</dbReference>
<gene>
    <name evidence="6" type="ORF">FRD01_17745</name>
</gene>
<dbReference type="PANTHER" id="PTHR33823">
    <property type="entry name" value="RNA POLYMERASE-BINDING TRANSCRIPTION FACTOR DKSA-RELATED"/>
    <property type="match status" value="1"/>
</dbReference>
<dbReference type="AlphaFoldDB" id="A0A5B8XVU5"/>
<dbReference type="PANTHER" id="PTHR33823:SF4">
    <property type="entry name" value="GENERAL STRESS PROTEIN 16O"/>
    <property type="match status" value="1"/>
</dbReference>
<dbReference type="SUPFAM" id="SSF109635">
    <property type="entry name" value="DnaK suppressor protein DksA, alpha-hairpin domain"/>
    <property type="match status" value="1"/>
</dbReference>
<dbReference type="SUPFAM" id="SSF57716">
    <property type="entry name" value="Glucocorticoid receptor-like (DNA-binding domain)"/>
    <property type="match status" value="1"/>
</dbReference>
<keyword evidence="2" id="KW-0863">Zinc-finger</keyword>
<keyword evidence="3" id="KW-0862">Zinc</keyword>
<keyword evidence="7" id="KW-1185">Reference proteome</keyword>
<dbReference type="RefSeq" id="WP_146962016.1">
    <property type="nucleotide sequence ID" value="NZ_CP042467.1"/>
</dbReference>
<sequence length="132" mass="15284">MLSDEFLKEMEGKLLERRAALVKRQLNAQNELIEIQASDAGIRDSLDTTGLEQESAQAMIMRERERKELLEIDEALRRIEQGEYGVCEATGEPLSEKRLRVNPLARLTVEAQEDLEREEKRRNFRPGLLDDM</sequence>
<name>A0A5B8XVU5_9DELT</name>
<dbReference type="OrthoDB" id="9803742at2"/>
<dbReference type="GO" id="GO:0008270">
    <property type="term" value="F:zinc ion binding"/>
    <property type="evidence" value="ECO:0007669"/>
    <property type="project" value="UniProtKB-KW"/>
</dbReference>
<evidence type="ECO:0000256" key="4">
    <source>
        <dbReference type="PROSITE-ProRule" id="PRU00510"/>
    </source>
</evidence>
<dbReference type="Pfam" id="PF01258">
    <property type="entry name" value="zf-dskA_traR"/>
    <property type="match status" value="1"/>
</dbReference>